<dbReference type="EC" id="3.4.11.-" evidence="25"/>
<keyword evidence="12 25" id="KW-0378">Hydrolase</keyword>
<gene>
    <name evidence="29" type="ORF">RI129_001673</name>
</gene>
<keyword evidence="21" id="KW-0449">Lipoprotein</keyword>
<dbReference type="GO" id="GO:0070006">
    <property type="term" value="F:metalloaminopeptidase activity"/>
    <property type="evidence" value="ECO:0007669"/>
    <property type="project" value="TreeGrafter"/>
</dbReference>
<dbReference type="GO" id="GO:0098552">
    <property type="term" value="C:side of membrane"/>
    <property type="evidence" value="ECO:0007669"/>
    <property type="project" value="UniProtKB-KW"/>
</dbReference>
<evidence type="ECO:0000256" key="16">
    <source>
        <dbReference type="ARBA" id="ARBA00022989"/>
    </source>
</evidence>
<evidence type="ECO:0000259" key="27">
    <source>
        <dbReference type="Pfam" id="PF11838"/>
    </source>
</evidence>
<evidence type="ECO:0000256" key="9">
    <source>
        <dbReference type="ARBA" id="ARBA00022670"/>
    </source>
</evidence>
<evidence type="ECO:0000256" key="8">
    <source>
        <dbReference type="ARBA" id="ARBA00022622"/>
    </source>
</evidence>
<evidence type="ECO:0000313" key="29">
    <source>
        <dbReference type="EMBL" id="KAK5650644.1"/>
    </source>
</evidence>
<dbReference type="GO" id="GO:0005615">
    <property type="term" value="C:extracellular space"/>
    <property type="evidence" value="ECO:0007669"/>
    <property type="project" value="TreeGrafter"/>
</dbReference>
<keyword evidence="17 25" id="KW-0482">Metalloprotease</keyword>
<evidence type="ECO:0000256" key="2">
    <source>
        <dbReference type="ARBA" id="ARBA00004401"/>
    </source>
</evidence>
<dbReference type="EMBL" id="JAVRBK010000001">
    <property type="protein sequence ID" value="KAK5650644.1"/>
    <property type="molecule type" value="Genomic_DNA"/>
</dbReference>
<evidence type="ECO:0000259" key="28">
    <source>
        <dbReference type="Pfam" id="PF17900"/>
    </source>
</evidence>
<dbReference type="GO" id="GO:0008270">
    <property type="term" value="F:zinc ion binding"/>
    <property type="evidence" value="ECO:0007669"/>
    <property type="project" value="UniProtKB-UniRule"/>
</dbReference>
<feature type="domain" description="Aminopeptidase N-like N-terminal" evidence="28">
    <location>
        <begin position="57"/>
        <end position="222"/>
    </location>
</feature>
<evidence type="ECO:0000256" key="18">
    <source>
        <dbReference type="ARBA" id="ARBA00023136"/>
    </source>
</evidence>
<comment type="similarity">
    <text evidence="4 25">Belongs to the peptidase M1 family.</text>
</comment>
<evidence type="ECO:0000256" key="5">
    <source>
        <dbReference type="ARBA" id="ARBA00011748"/>
    </source>
</evidence>
<keyword evidence="13 23" id="KW-0862">Zinc</keyword>
<dbReference type="SUPFAM" id="SSF63737">
    <property type="entry name" value="Leukotriene A4 hydrolase N-terminal domain"/>
    <property type="match status" value="1"/>
</dbReference>
<evidence type="ECO:0000256" key="13">
    <source>
        <dbReference type="ARBA" id="ARBA00022833"/>
    </source>
</evidence>
<keyword evidence="10" id="KW-0812">Transmembrane</keyword>
<evidence type="ECO:0000256" key="23">
    <source>
        <dbReference type="PIRSR" id="PIRSR634016-3"/>
    </source>
</evidence>
<keyword evidence="11 23" id="KW-0479">Metal-binding</keyword>
<dbReference type="Gene3D" id="2.60.40.1910">
    <property type="match status" value="1"/>
</dbReference>
<evidence type="ECO:0000256" key="6">
    <source>
        <dbReference type="ARBA" id="ARBA00022438"/>
    </source>
</evidence>
<dbReference type="GO" id="GO:0042277">
    <property type="term" value="F:peptide binding"/>
    <property type="evidence" value="ECO:0007669"/>
    <property type="project" value="TreeGrafter"/>
</dbReference>
<keyword evidence="19" id="KW-1015">Disulfide bond</keyword>
<proteinExistence type="inferred from homology"/>
<name>A0AAN7VZ12_9COLE</name>
<dbReference type="CDD" id="cd09601">
    <property type="entry name" value="M1_APN-Q_like"/>
    <property type="match status" value="1"/>
</dbReference>
<dbReference type="FunFam" id="1.25.50.20:FF:000001">
    <property type="entry name" value="Aminopeptidase"/>
    <property type="match status" value="1"/>
</dbReference>
<comment type="subunit">
    <text evidence="5">Homodimer; disulfide-linked.</text>
</comment>
<dbReference type="InterPro" id="IPR027268">
    <property type="entry name" value="Peptidase_M4/M1_CTD_sf"/>
</dbReference>
<keyword evidence="7" id="KW-1003">Cell membrane</keyword>
<dbReference type="InterPro" id="IPR050344">
    <property type="entry name" value="Peptidase_M1_aminopeptidases"/>
</dbReference>
<evidence type="ECO:0000256" key="17">
    <source>
        <dbReference type="ARBA" id="ARBA00023049"/>
    </source>
</evidence>
<dbReference type="InterPro" id="IPR024571">
    <property type="entry name" value="ERAP1-like_C_dom"/>
</dbReference>
<dbReference type="InterPro" id="IPR034016">
    <property type="entry name" value="M1_APN-typ"/>
</dbReference>
<dbReference type="Gene3D" id="1.10.390.10">
    <property type="entry name" value="Neutral Protease Domain 2"/>
    <property type="match status" value="1"/>
</dbReference>
<dbReference type="PANTHER" id="PTHR11533">
    <property type="entry name" value="PROTEASE M1 ZINC METALLOPROTEASE"/>
    <property type="match status" value="1"/>
</dbReference>
<evidence type="ECO:0000259" key="26">
    <source>
        <dbReference type="Pfam" id="PF01433"/>
    </source>
</evidence>
<dbReference type="Pfam" id="PF01433">
    <property type="entry name" value="Peptidase_M1"/>
    <property type="match status" value="1"/>
</dbReference>
<evidence type="ECO:0000256" key="12">
    <source>
        <dbReference type="ARBA" id="ARBA00022801"/>
    </source>
</evidence>
<feature type="domain" description="ERAP1-like C-terminal" evidence="27">
    <location>
        <begin position="557"/>
        <end position="875"/>
    </location>
</feature>
<dbReference type="InterPro" id="IPR001930">
    <property type="entry name" value="Peptidase_M1"/>
</dbReference>
<evidence type="ECO:0000256" key="22">
    <source>
        <dbReference type="PIRSR" id="PIRSR634016-1"/>
    </source>
</evidence>
<feature type="binding site" evidence="23">
    <location>
        <position position="356"/>
    </location>
    <ligand>
        <name>Zn(2+)</name>
        <dbReference type="ChEBI" id="CHEBI:29105"/>
        <note>catalytic</note>
    </ligand>
</feature>
<dbReference type="Gene3D" id="2.60.40.1730">
    <property type="entry name" value="tricorn interacting facor f3 domain"/>
    <property type="match status" value="1"/>
</dbReference>
<evidence type="ECO:0000256" key="15">
    <source>
        <dbReference type="ARBA" id="ARBA00022968"/>
    </source>
</evidence>
<evidence type="ECO:0000256" key="1">
    <source>
        <dbReference type="ARBA" id="ARBA00001703"/>
    </source>
</evidence>
<dbReference type="Gene3D" id="1.25.50.20">
    <property type="match status" value="1"/>
</dbReference>
<dbReference type="FunFam" id="1.10.390.10:FF:000016">
    <property type="entry name" value="Glutamyl aminopeptidase"/>
    <property type="match status" value="1"/>
</dbReference>
<dbReference type="InterPro" id="IPR014782">
    <property type="entry name" value="Peptidase_M1_dom"/>
</dbReference>
<dbReference type="GO" id="GO:0005886">
    <property type="term" value="C:plasma membrane"/>
    <property type="evidence" value="ECO:0007669"/>
    <property type="project" value="UniProtKB-SubCell"/>
</dbReference>
<evidence type="ECO:0000256" key="7">
    <source>
        <dbReference type="ARBA" id="ARBA00022475"/>
    </source>
</evidence>
<evidence type="ECO:0000313" key="30">
    <source>
        <dbReference type="Proteomes" id="UP001329430"/>
    </source>
</evidence>
<feature type="site" description="Transition state stabilizer" evidence="24">
    <location>
        <position position="419"/>
    </location>
</feature>
<evidence type="ECO:0000256" key="3">
    <source>
        <dbReference type="ARBA" id="ARBA00004609"/>
    </source>
</evidence>
<dbReference type="Pfam" id="PF17900">
    <property type="entry name" value="Peptidase_M1_N"/>
    <property type="match status" value="1"/>
</dbReference>
<dbReference type="InterPro" id="IPR045357">
    <property type="entry name" value="Aminopeptidase_N-like_N"/>
</dbReference>
<keyword evidence="15" id="KW-0735">Signal-anchor</keyword>
<protein>
    <recommendedName>
        <fullName evidence="25">Aminopeptidase</fullName>
        <ecNumber evidence="25">3.4.11.-</ecNumber>
    </recommendedName>
</protein>
<dbReference type="SUPFAM" id="SSF55486">
    <property type="entry name" value="Metalloproteases ('zincins'), catalytic domain"/>
    <property type="match status" value="1"/>
</dbReference>
<dbReference type="AlphaFoldDB" id="A0AAN7VZ12"/>
<evidence type="ECO:0000256" key="10">
    <source>
        <dbReference type="ARBA" id="ARBA00022692"/>
    </source>
</evidence>
<comment type="cofactor">
    <cofactor evidence="23 25">
        <name>Zn(2+)</name>
        <dbReference type="ChEBI" id="CHEBI:29105"/>
    </cofactor>
    <text evidence="23 25">Binds 1 zinc ion per subunit.</text>
</comment>
<keyword evidence="16" id="KW-1133">Transmembrane helix</keyword>
<feature type="binding site" evidence="23">
    <location>
        <position position="333"/>
    </location>
    <ligand>
        <name>Zn(2+)</name>
        <dbReference type="ChEBI" id="CHEBI:29105"/>
        <note>catalytic</note>
    </ligand>
</feature>
<evidence type="ECO:0000256" key="21">
    <source>
        <dbReference type="ARBA" id="ARBA00023288"/>
    </source>
</evidence>
<dbReference type="InterPro" id="IPR042097">
    <property type="entry name" value="Aminopeptidase_N-like_N_sf"/>
</dbReference>
<evidence type="ECO:0000256" key="4">
    <source>
        <dbReference type="ARBA" id="ARBA00010136"/>
    </source>
</evidence>
<keyword evidence="18" id="KW-0472">Membrane</keyword>
<feature type="binding site" evidence="23">
    <location>
        <position position="337"/>
    </location>
    <ligand>
        <name>Zn(2+)</name>
        <dbReference type="ChEBI" id="CHEBI:29105"/>
        <note>catalytic</note>
    </ligand>
</feature>
<evidence type="ECO:0000256" key="19">
    <source>
        <dbReference type="ARBA" id="ARBA00023157"/>
    </source>
</evidence>
<keyword evidence="20" id="KW-0325">Glycoprotein</keyword>
<dbReference type="GO" id="GO:0006508">
    <property type="term" value="P:proteolysis"/>
    <property type="evidence" value="ECO:0007669"/>
    <property type="project" value="UniProtKB-KW"/>
</dbReference>
<dbReference type="PRINTS" id="PR00756">
    <property type="entry name" value="ALADIPTASE"/>
</dbReference>
<evidence type="ECO:0000256" key="20">
    <source>
        <dbReference type="ARBA" id="ARBA00023180"/>
    </source>
</evidence>
<evidence type="ECO:0000256" key="11">
    <source>
        <dbReference type="ARBA" id="ARBA00022723"/>
    </source>
</evidence>
<dbReference type="GO" id="GO:0004230">
    <property type="term" value="F:glutamyl aminopeptidase activity"/>
    <property type="evidence" value="ECO:0007669"/>
    <property type="project" value="UniProtKB-EC"/>
</dbReference>
<evidence type="ECO:0000256" key="24">
    <source>
        <dbReference type="PIRSR" id="PIRSR634016-4"/>
    </source>
</evidence>
<keyword evidence="6 25" id="KW-0031">Aminopeptidase</keyword>
<dbReference type="Proteomes" id="UP001329430">
    <property type="component" value="Chromosome 1"/>
</dbReference>
<feature type="domain" description="Peptidase M1 membrane alanine aminopeptidase" evidence="26">
    <location>
        <begin position="261"/>
        <end position="480"/>
    </location>
</feature>
<dbReference type="PANTHER" id="PTHR11533:SF276">
    <property type="entry name" value="GLUTAMYL AMINOPEPTIDASE"/>
    <property type="match status" value="1"/>
</dbReference>
<evidence type="ECO:0000256" key="14">
    <source>
        <dbReference type="ARBA" id="ARBA00022837"/>
    </source>
</evidence>
<keyword evidence="14" id="KW-0106">Calcium</keyword>
<feature type="active site" description="Proton acceptor" evidence="22">
    <location>
        <position position="334"/>
    </location>
</feature>
<comment type="subcellular location">
    <subcellularLocation>
        <location evidence="3">Cell membrane</location>
        <topology evidence="3">Lipid-anchor</topology>
        <topology evidence="3">GPI-anchor</topology>
    </subcellularLocation>
    <subcellularLocation>
        <location evidence="2">Cell membrane</location>
        <topology evidence="2">Single-pass type II membrane protein</topology>
    </subcellularLocation>
</comment>
<reference evidence="29 30" key="1">
    <citation type="journal article" date="2024" name="Insects">
        <title>An Improved Chromosome-Level Genome Assembly of the Firefly Pyrocoelia pectoralis.</title>
        <authorList>
            <person name="Fu X."/>
            <person name="Meyer-Rochow V.B."/>
            <person name="Ballantyne L."/>
            <person name="Zhu X."/>
        </authorList>
    </citation>
    <scope>NUCLEOTIDE SEQUENCE [LARGE SCALE GENOMIC DNA]</scope>
    <source>
        <strain evidence="29">XCY_ONT2</strain>
    </source>
</reference>
<keyword evidence="8" id="KW-0336">GPI-anchor</keyword>
<comment type="caution">
    <text evidence="29">The sequence shown here is derived from an EMBL/GenBank/DDBJ whole genome shotgun (WGS) entry which is preliminary data.</text>
</comment>
<keyword evidence="30" id="KW-1185">Reference proteome</keyword>
<keyword evidence="9 25" id="KW-0645">Protease</keyword>
<dbReference type="GO" id="GO:0043171">
    <property type="term" value="P:peptide catabolic process"/>
    <property type="evidence" value="ECO:0007669"/>
    <property type="project" value="TreeGrafter"/>
</dbReference>
<comment type="catalytic activity">
    <reaction evidence="1">
        <text>Release of N-terminal glutamate (and to a lesser extent aspartate) from a peptide.</text>
        <dbReference type="EC" id="3.4.11.7"/>
    </reaction>
</comment>
<dbReference type="GO" id="GO:0005737">
    <property type="term" value="C:cytoplasm"/>
    <property type="evidence" value="ECO:0007669"/>
    <property type="project" value="TreeGrafter"/>
</dbReference>
<sequence length="899" mass="102772">MIIQRNNLQSELDDCKVHSNGITTIASTIASISTTEQVSTVAPDLSGYRLPPHIIPESYDLTLYPNLNDGTFKGVRVHSKGLSINSVHIDGDASSFEENEQFEVLILTKSNKAVILNGVIEIKIEYSGDMKDRIVGLYTSSYTRKDGTKVPIATTKFEPTYARQAFPCFDEPNMKATFTAHVLKPKKTGYISLSNMPQSTEESNENGVMVHFEESKKMSTYLACFIVCDFHFTSTIIEANNQTTIPLRVFAPRDQIEHTKFALDTSVTIMKYFTKYFDIPYPLPKLDLIAIPDFVSGAMEHWGLVTFRETALLYDEKKSSSSNKERVAHVIAHELSHSWFGNLVTMNWWNDLWLNEGFASYIEVKGVHDTFPEWQMMDQFLIDTLHSVLSLDATPASHPIIQSAITPDQITEIFDSITYDKGASILRMLDNAVTEDIFQKAVKQYLIKHQWGNAVTQYFWDELQGLVPEAVNITDVMSTWTVQMGYPILTVKEEGNEYVLTQKRFLKDYSNSSESNSPYGDKWTIPVIVLGPTSKFFFYDHTLQTFFKITKPPGMKWIKFNHNQVGYYRINYSPEHWNVLAANMEQMSISDKTHLLEESFSIAESGELSYGIPLELTSYLTKYTDFIPWSVASSKLGNLRKYLVDSLDYNEYLIYASNLVLPAYTSIGWDESESDTHLKIRARSIILNFACRSNNRDCLTIAKTKFSSWLNDPIKNEISQELRGIVFNYGIANSGKEEWFKLLDLYKNEIDASEKQRMLQALANVKETWLLQHLIQLGTIEGVNQVIRSQDYFTLLQYISSNPIGTTIVWNYVREKWTYLVDRFGLNDRYLGQLIPSITESFTTNFQLHEMETFFGDNPNAGAGALAREKALTNLRNNIKWVSSNRDDVIKWLKQHNSS</sequence>
<dbReference type="Pfam" id="PF11838">
    <property type="entry name" value="ERAP1_C"/>
    <property type="match status" value="1"/>
</dbReference>
<organism evidence="29 30">
    <name type="scientific">Pyrocoelia pectoralis</name>
    <dbReference type="NCBI Taxonomy" id="417401"/>
    <lineage>
        <taxon>Eukaryota</taxon>
        <taxon>Metazoa</taxon>
        <taxon>Ecdysozoa</taxon>
        <taxon>Arthropoda</taxon>
        <taxon>Hexapoda</taxon>
        <taxon>Insecta</taxon>
        <taxon>Pterygota</taxon>
        <taxon>Neoptera</taxon>
        <taxon>Endopterygota</taxon>
        <taxon>Coleoptera</taxon>
        <taxon>Polyphaga</taxon>
        <taxon>Elateriformia</taxon>
        <taxon>Elateroidea</taxon>
        <taxon>Lampyridae</taxon>
        <taxon>Lampyrinae</taxon>
        <taxon>Pyrocoelia</taxon>
    </lineage>
</organism>
<accession>A0AAN7VZ12</accession>
<evidence type="ECO:0000256" key="25">
    <source>
        <dbReference type="RuleBase" id="RU364040"/>
    </source>
</evidence>